<keyword evidence="2 11" id="KW-0547">Nucleotide-binding</keyword>
<dbReference type="RefSeq" id="WP_316266930.1">
    <property type="nucleotide sequence ID" value="NZ_AP027742.1"/>
</dbReference>
<evidence type="ECO:0000256" key="2">
    <source>
        <dbReference type="ARBA" id="ARBA00022741"/>
    </source>
</evidence>
<comment type="similarity">
    <text evidence="1">Belongs to the helicase family. UvrD subfamily.</text>
</comment>
<protein>
    <recommendedName>
        <fullName evidence="9">DNA 3'-5' helicase</fullName>
        <ecNumber evidence="9">5.6.2.4</ecNumber>
    </recommendedName>
</protein>
<dbReference type="Proteomes" id="UP001305815">
    <property type="component" value="Chromosome"/>
</dbReference>
<evidence type="ECO:0000256" key="4">
    <source>
        <dbReference type="ARBA" id="ARBA00022806"/>
    </source>
</evidence>
<evidence type="ECO:0000256" key="9">
    <source>
        <dbReference type="ARBA" id="ARBA00034808"/>
    </source>
</evidence>
<evidence type="ECO:0000259" key="13">
    <source>
        <dbReference type="PROSITE" id="PS51217"/>
    </source>
</evidence>
<dbReference type="InterPro" id="IPR013986">
    <property type="entry name" value="DExx_box_DNA_helicase_dom_sf"/>
</dbReference>
<evidence type="ECO:0000256" key="6">
    <source>
        <dbReference type="ARBA" id="ARBA00023125"/>
    </source>
</evidence>
<dbReference type="GO" id="GO:0004386">
    <property type="term" value="F:helicase activity"/>
    <property type="evidence" value="ECO:0007669"/>
    <property type="project" value="UniProtKB-KW"/>
</dbReference>
<feature type="domain" description="UvrD-like helicase C-terminal" evidence="13">
    <location>
        <begin position="280"/>
        <end position="545"/>
    </location>
</feature>
<feature type="domain" description="UvrD-like helicase ATP-binding" evidence="12">
    <location>
        <begin position="1"/>
        <end position="279"/>
    </location>
</feature>
<accession>A0ABN6Z2E8</accession>
<feature type="binding site" evidence="11">
    <location>
        <begin position="22"/>
        <end position="29"/>
    </location>
    <ligand>
        <name>ATP</name>
        <dbReference type="ChEBI" id="CHEBI:30616"/>
    </ligand>
</feature>
<dbReference type="InterPro" id="IPR027417">
    <property type="entry name" value="P-loop_NTPase"/>
</dbReference>
<dbReference type="InterPro" id="IPR014016">
    <property type="entry name" value="UvrD-like_ATP-bd"/>
</dbReference>
<organism evidence="14 15">
    <name type="scientific">Claveliimonas bilis</name>
    <dbReference type="NCBI Taxonomy" id="3028070"/>
    <lineage>
        <taxon>Bacteria</taxon>
        <taxon>Bacillati</taxon>
        <taxon>Bacillota</taxon>
        <taxon>Clostridia</taxon>
        <taxon>Lachnospirales</taxon>
        <taxon>Lachnospiraceae</taxon>
        <taxon>Claveliimonas</taxon>
    </lineage>
</organism>
<dbReference type="CDD" id="cd17932">
    <property type="entry name" value="DEXQc_UvrD"/>
    <property type="match status" value="1"/>
</dbReference>
<evidence type="ECO:0000256" key="11">
    <source>
        <dbReference type="PROSITE-ProRule" id="PRU00560"/>
    </source>
</evidence>
<evidence type="ECO:0000313" key="14">
    <source>
        <dbReference type="EMBL" id="BDZ77277.1"/>
    </source>
</evidence>
<keyword evidence="3 11" id="KW-0378">Hydrolase</keyword>
<evidence type="ECO:0000256" key="8">
    <source>
        <dbReference type="ARBA" id="ARBA00034617"/>
    </source>
</evidence>
<dbReference type="Pfam" id="PF13361">
    <property type="entry name" value="UvrD_C"/>
    <property type="match status" value="1"/>
</dbReference>
<dbReference type="Gene3D" id="1.10.10.160">
    <property type="match status" value="1"/>
</dbReference>
<comment type="catalytic activity">
    <reaction evidence="10">
        <text>ATP + H2O = ADP + phosphate + H(+)</text>
        <dbReference type="Rhea" id="RHEA:13065"/>
        <dbReference type="ChEBI" id="CHEBI:15377"/>
        <dbReference type="ChEBI" id="CHEBI:15378"/>
        <dbReference type="ChEBI" id="CHEBI:30616"/>
        <dbReference type="ChEBI" id="CHEBI:43474"/>
        <dbReference type="ChEBI" id="CHEBI:456216"/>
        <dbReference type="EC" id="5.6.2.4"/>
    </reaction>
</comment>
<name>A0ABN6Z2E8_9FIRM</name>
<evidence type="ECO:0000256" key="5">
    <source>
        <dbReference type="ARBA" id="ARBA00022840"/>
    </source>
</evidence>
<proteinExistence type="inferred from homology"/>
<evidence type="ECO:0000256" key="1">
    <source>
        <dbReference type="ARBA" id="ARBA00009922"/>
    </source>
</evidence>
<keyword evidence="5 11" id="KW-0067">ATP-binding</keyword>
<dbReference type="PANTHER" id="PTHR11070:SF2">
    <property type="entry name" value="ATP-DEPENDENT DNA HELICASE SRS2"/>
    <property type="match status" value="1"/>
</dbReference>
<keyword evidence="6" id="KW-0238">DNA-binding</keyword>
<keyword evidence="4 11" id="KW-0347">Helicase</keyword>
<dbReference type="Gene3D" id="1.10.486.10">
    <property type="entry name" value="PCRA, domain 4"/>
    <property type="match status" value="1"/>
</dbReference>
<dbReference type="InterPro" id="IPR014017">
    <property type="entry name" value="DNA_helicase_UvrD-like_C"/>
</dbReference>
<dbReference type="PROSITE" id="PS51217">
    <property type="entry name" value="UVRD_HELICASE_CTER"/>
    <property type="match status" value="1"/>
</dbReference>
<dbReference type="CDD" id="cd18807">
    <property type="entry name" value="SF1_C_UvrD"/>
    <property type="match status" value="1"/>
</dbReference>
<dbReference type="InterPro" id="IPR000212">
    <property type="entry name" value="DNA_helicase_UvrD/REP"/>
</dbReference>
<evidence type="ECO:0000259" key="12">
    <source>
        <dbReference type="PROSITE" id="PS51198"/>
    </source>
</evidence>
<comment type="catalytic activity">
    <reaction evidence="8">
        <text>Couples ATP hydrolysis with the unwinding of duplex DNA by translocating in the 3'-5' direction.</text>
        <dbReference type="EC" id="5.6.2.4"/>
    </reaction>
</comment>
<evidence type="ECO:0000313" key="15">
    <source>
        <dbReference type="Proteomes" id="UP001305815"/>
    </source>
</evidence>
<dbReference type="SUPFAM" id="SSF52540">
    <property type="entry name" value="P-loop containing nucleoside triphosphate hydrolases"/>
    <property type="match status" value="1"/>
</dbReference>
<evidence type="ECO:0000256" key="10">
    <source>
        <dbReference type="ARBA" id="ARBA00048988"/>
    </source>
</evidence>
<dbReference type="Gene3D" id="3.40.50.300">
    <property type="entry name" value="P-loop containing nucleotide triphosphate hydrolases"/>
    <property type="match status" value="2"/>
</dbReference>
<keyword evidence="7" id="KW-0413">Isomerase</keyword>
<keyword evidence="15" id="KW-1185">Reference proteome</keyword>
<dbReference type="PANTHER" id="PTHR11070">
    <property type="entry name" value="UVRD / RECB / PCRA DNA HELICASE FAMILY MEMBER"/>
    <property type="match status" value="1"/>
</dbReference>
<dbReference type="PROSITE" id="PS51198">
    <property type="entry name" value="UVRD_HELICASE_ATP_BIND"/>
    <property type="match status" value="1"/>
</dbReference>
<gene>
    <name evidence="14" type="ORF">Lac1_14600</name>
</gene>
<dbReference type="Pfam" id="PF00580">
    <property type="entry name" value="UvrD-helicase"/>
    <property type="match status" value="1"/>
</dbReference>
<dbReference type="EC" id="5.6.2.4" evidence="9"/>
<reference evidence="15" key="1">
    <citation type="journal article" date="2023" name="Int. J. Syst. Evol. Microbiol.">
        <title>Claveliimonas bilis gen. nov., sp. nov., deoxycholic acid-producing bacteria isolated from human faeces, and reclassification of Sellimonas monacensis Zenner et al. 2021 as Claveliimonas monacensis comb. nov.</title>
        <authorList>
            <person name="Hisatomi A."/>
            <person name="Kastawa N.W.E.P.G."/>
            <person name="Song I."/>
            <person name="Ohkuma M."/>
            <person name="Fukiya S."/>
            <person name="Sakamoto M."/>
        </authorList>
    </citation>
    <scope>NUCLEOTIDE SEQUENCE [LARGE SCALE GENOMIC DNA]</scope>
    <source>
        <strain evidence="15">12BBH14</strain>
    </source>
</reference>
<evidence type="ECO:0000256" key="7">
    <source>
        <dbReference type="ARBA" id="ARBA00023235"/>
    </source>
</evidence>
<sequence length="621" mass="72644">MHLNKAQQKAACHFQGPCMVLAGPGSGKTLTIAARIENLIKRYKVRPEEILVITFTRYASYEMQNRFKSLMGGVCPPVTFGTFHGIYYGILRWAYGFTSANILTGEESSRLLGQILALPELDLKLEVEDEQDFIRDLLTEIGKVKNNGLDIQTYKASVCPGAFADIYQMYEKKRKEMRKIDFDDMLILCHELFKSRPDILEKWQARFRYILVDEFQDVNKIQYEILKMLALPENNLFVVGDDDQSIYQFRGADPSIMLGFSRDYPDAGQILLDVNYRSTAHILNGALRVIGHNEQRFSKEIKPHAGKGECVHVQEVLDVTEEGKYVIEGVKKRMEQGVPAREIAVLFRTNRDARILAEMLAEYQIPFEMKENIQNIYDHFIARNIKSYLKLAAGSRERRYFLDIMNCPKRYLSRECLESSRGDFEEMRKFYCDKGWMQDRIDQFEWDVKMMENKTPYAAIQYIRKKIGYDDYLKEYAKIRRIREEDLFEILYEIQERSKEFQSFEEWFLYIENYGQMLKEKKGRGRKDQTGEQGVSLMTMHGAKGLEFDTVFVIGGNEGVTPYRKAKLDEEIEEERRMFYVAMTRAKRKLVISYVKTKNGKELSPSRFVEELLLKEGESRH</sequence>
<dbReference type="EMBL" id="AP027742">
    <property type="protein sequence ID" value="BDZ77277.1"/>
    <property type="molecule type" value="Genomic_DNA"/>
</dbReference>
<evidence type="ECO:0000256" key="3">
    <source>
        <dbReference type="ARBA" id="ARBA00022801"/>
    </source>
</evidence>